<evidence type="ECO:0000313" key="2">
    <source>
        <dbReference type="Proteomes" id="UP001060215"/>
    </source>
</evidence>
<protein>
    <submittedName>
        <fullName evidence="1">Leucine-rich repeat receptor-like serine/threonine-protein kinase</fullName>
    </submittedName>
</protein>
<evidence type="ECO:0000313" key="1">
    <source>
        <dbReference type="EMBL" id="KAI8008856.1"/>
    </source>
</evidence>
<proteinExistence type="predicted"/>
<sequence>MFLTRLLPPVAVIVFLATFASGATPLPSSEVEALKEIANKLGKKNWNFSVDPCSGESGWANRSKPNGFENAVTCGNCTFDNTTCHVVSIVLKALNLSGVLPRELVKLPRLLEFDISKNYVNGTIPPEWGSLPRIMHIALFGNRITGSIPKELGNITTLESIVLEFNQLSGPLPQELGNLTRLQKLSLTSNYFYGELPGTLAKLTTLKDFRIGDNLFTGSIPNFVQNWTHLQNLFIQASGLDGPIPSGIAVMTNMTKLRISDLNGTKVSTFPPLNNMRNLQTLILKSCNIIGSLPEYLGTMNNLTILDLSFNKLSGEIPSSFVNPSASISIYLTGNLLNGSVPPDWMLKHGQNFKADLSYNNFSSTKNSICQENVGIHPCIRGFRCPQNWSSFHINCGGSEVAVDGKTYEEDIDLAGPSRLFISPTNWAFSSTGDFVDDDRPLKTYIWTNTSRLSMKNSELYMNARLSPLSLTYYGFCLQNGNYTVSLHFAEIMFTDDKTYASIGRRIFDVFIQGKLVLKDFNIAHEAGGVDMETIKKFMVEVTKSTLDIRFYWAGRGTTSIPRKGVYGPLISAISVNPNFDPSENGSNASISAGSVVGIVAGIVFAIFLLLGILWWKRCLENNNTMEHDLKGLDLHTGSFTLRQIKAATKNFDVANKIGEGGFGSVYKGLLLDGTVIAVKQLSSKSNQGNREFVNEIGMISALQHPNLVKLYGCCIEGNQLLLVYEYMENNSLARALFGPEEHQLTLDWPTRNKICIGIAKGLAYLHEESRLKIVHRDIKATNVLLDKNLNPKISDFGLAKLDEEENTHISTRIVGTYGYMAPEYAMWGHLTDKADVYSFGVVALEIVCGRSATRSYRRKEDSFNLLELAPDLKEKGNLMELVDLRLESDFNKEQMMVMLNVALLCTNATAARRPTMTSVVSMLEGKAKVQSFSIDGIEPEKTDNRFQYSPEMSTSDTWTDSTSASDLYPLNLSFQWQKRD</sequence>
<comment type="caution">
    <text evidence="1">The sequence shown here is derived from an EMBL/GenBank/DDBJ whole genome shotgun (WGS) entry which is preliminary data.</text>
</comment>
<accession>A0ACC0HA60</accession>
<gene>
    <name evidence="1" type="ORF">LOK49_LG07G03032</name>
</gene>
<reference evidence="1 2" key="1">
    <citation type="journal article" date="2022" name="Plant J.">
        <title>Chromosome-level genome of Camellia lanceoleosa provides a valuable resource for understanding genome evolution and self-incompatibility.</title>
        <authorList>
            <person name="Gong W."/>
            <person name="Xiao S."/>
            <person name="Wang L."/>
            <person name="Liao Z."/>
            <person name="Chang Y."/>
            <person name="Mo W."/>
            <person name="Hu G."/>
            <person name="Li W."/>
            <person name="Zhao G."/>
            <person name="Zhu H."/>
            <person name="Hu X."/>
            <person name="Ji K."/>
            <person name="Xiang X."/>
            <person name="Song Q."/>
            <person name="Yuan D."/>
            <person name="Jin S."/>
            <person name="Zhang L."/>
        </authorList>
    </citation>
    <scope>NUCLEOTIDE SEQUENCE [LARGE SCALE GENOMIC DNA]</scope>
    <source>
        <strain evidence="1">SQ_2022a</strain>
    </source>
</reference>
<organism evidence="1 2">
    <name type="scientific">Camellia lanceoleosa</name>
    <dbReference type="NCBI Taxonomy" id="1840588"/>
    <lineage>
        <taxon>Eukaryota</taxon>
        <taxon>Viridiplantae</taxon>
        <taxon>Streptophyta</taxon>
        <taxon>Embryophyta</taxon>
        <taxon>Tracheophyta</taxon>
        <taxon>Spermatophyta</taxon>
        <taxon>Magnoliopsida</taxon>
        <taxon>eudicotyledons</taxon>
        <taxon>Gunneridae</taxon>
        <taxon>Pentapetalae</taxon>
        <taxon>asterids</taxon>
        <taxon>Ericales</taxon>
        <taxon>Theaceae</taxon>
        <taxon>Camellia</taxon>
    </lineage>
</organism>
<dbReference type="EMBL" id="CM045764">
    <property type="protein sequence ID" value="KAI8008856.1"/>
    <property type="molecule type" value="Genomic_DNA"/>
</dbReference>
<keyword evidence="2" id="KW-1185">Reference proteome</keyword>
<dbReference type="Proteomes" id="UP001060215">
    <property type="component" value="Chromosome 7"/>
</dbReference>
<name>A0ACC0HA60_9ERIC</name>